<feature type="chain" id="PRO_5047324180" description="GH18 domain-containing protein" evidence="2">
    <location>
        <begin position="28"/>
        <end position="342"/>
    </location>
</feature>
<feature type="signal peptide" evidence="2">
    <location>
        <begin position="1"/>
        <end position="27"/>
    </location>
</feature>
<dbReference type="EMBL" id="BAAAJX010000016">
    <property type="protein sequence ID" value="GAA1494537.1"/>
    <property type="molecule type" value="Genomic_DNA"/>
</dbReference>
<dbReference type="PROSITE" id="PS51910">
    <property type="entry name" value="GH18_2"/>
    <property type="match status" value="1"/>
</dbReference>
<dbReference type="InterPro" id="IPR011583">
    <property type="entry name" value="Chitinase_II/V-like_cat"/>
</dbReference>
<proteinExistence type="predicted"/>
<dbReference type="PANTHER" id="PTHR46066:SF2">
    <property type="entry name" value="CHITINASE DOMAIN-CONTAINING PROTEIN 1"/>
    <property type="match status" value="1"/>
</dbReference>
<dbReference type="PROSITE" id="PS51257">
    <property type="entry name" value="PROKAR_LIPOPROTEIN"/>
    <property type="match status" value="1"/>
</dbReference>
<feature type="region of interest" description="Disordered" evidence="1">
    <location>
        <begin position="27"/>
        <end position="47"/>
    </location>
</feature>
<comment type="caution">
    <text evidence="4">The sequence shown here is derived from an EMBL/GenBank/DDBJ whole genome shotgun (WGS) entry which is preliminary data.</text>
</comment>
<dbReference type="SMART" id="SM00636">
    <property type="entry name" value="Glyco_18"/>
    <property type="match status" value="1"/>
</dbReference>
<dbReference type="SUPFAM" id="SSF51445">
    <property type="entry name" value="(Trans)glycosidases"/>
    <property type="match status" value="1"/>
</dbReference>
<reference evidence="5" key="1">
    <citation type="journal article" date="2019" name="Int. J. Syst. Evol. Microbiol.">
        <title>The Global Catalogue of Microorganisms (GCM) 10K type strain sequencing project: providing services to taxonomists for standard genome sequencing and annotation.</title>
        <authorList>
            <consortium name="The Broad Institute Genomics Platform"/>
            <consortium name="The Broad Institute Genome Sequencing Center for Infectious Disease"/>
            <person name="Wu L."/>
            <person name="Ma J."/>
        </authorList>
    </citation>
    <scope>NUCLEOTIDE SEQUENCE [LARGE SCALE GENOMIC DNA]</scope>
    <source>
        <strain evidence="5">JCM 12140</strain>
    </source>
</reference>
<dbReference type="Proteomes" id="UP001501742">
    <property type="component" value="Unassembled WGS sequence"/>
</dbReference>
<evidence type="ECO:0000313" key="4">
    <source>
        <dbReference type="EMBL" id="GAA1494537.1"/>
    </source>
</evidence>
<gene>
    <name evidence="4" type="ORF">GCM10009627_28830</name>
</gene>
<dbReference type="InterPro" id="IPR001223">
    <property type="entry name" value="Glyco_hydro18_cat"/>
</dbReference>
<dbReference type="Gene3D" id="3.10.50.10">
    <property type="match status" value="1"/>
</dbReference>
<feature type="domain" description="GH18" evidence="3">
    <location>
        <begin position="38"/>
        <end position="342"/>
    </location>
</feature>
<evidence type="ECO:0000256" key="1">
    <source>
        <dbReference type="SAM" id="MobiDB-lite"/>
    </source>
</evidence>
<dbReference type="Pfam" id="PF00704">
    <property type="entry name" value="Glyco_hydro_18"/>
    <property type="match status" value="1"/>
</dbReference>
<dbReference type="InterPro" id="IPR029070">
    <property type="entry name" value="Chitinase_insertion_sf"/>
</dbReference>
<accession>A0ABP4KAZ7</accession>
<keyword evidence="5" id="KW-1185">Reference proteome</keyword>
<protein>
    <recommendedName>
        <fullName evidence="3">GH18 domain-containing protein</fullName>
    </recommendedName>
</protein>
<sequence>MRRMTSAAATVAVAALLLAGCSADRNADGKDDGNGAGSGIEGYVEPGGGAAERVRTAVDRGADVIGVDGAALSDDGTHLLPTSGDVGELVGVAATAGARTEVLFSNYSSSIGDFSPEGATALLSSSANRARVVGELVDLAARLGTDGVQIDLESMRSQDQADLVAFARALRTAVRERLGADAEVSIAMMSSTDPAEYRSRGYDLAGLAPHLDRTVLMTYDQHGPWSDAGTIGSLPWTRKALRTAIAGGLPADRIDVGVAGYGYAWGPGADPAPIPAARASHLAGDRAVWSDRTGEWSATLADGRQLHWSDERSYGVRRDLARELGVHGVAMWSLNLSSLPGR</sequence>
<evidence type="ECO:0000259" key="3">
    <source>
        <dbReference type="PROSITE" id="PS51910"/>
    </source>
</evidence>
<dbReference type="PANTHER" id="PTHR46066">
    <property type="entry name" value="CHITINASE DOMAIN-CONTAINING PROTEIN 1 FAMILY MEMBER"/>
    <property type="match status" value="1"/>
</dbReference>
<keyword evidence="2" id="KW-0732">Signal</keyword>
<dbReference type="InterPro" id="IPR017853">
    <property type="entry name" value="GH"/>
</dbReference>
<name>A0ABP4KAZ7_9MICO</name>
<feature type="compositionally biased region" description="Gly residues" evidence="1">
    <location>
        <begin position="34"/>
        <end position="47"/>
    </location>
</feature>
<dbReference type="Gene3D" id="3.20.20.80">
    <property type="entry name" value="Glycosidases"/>
    <property type="match status" value="1"/>
</dbReference>
<evidence type="ECO:0000256" key="2">
    <source>
        <dbReference type="SAM" id="SignalP"/>
    </source>
</evidence>
<evidence type="ECO:0000313" key="5">
    <source>
        <dbReference type="Proteomes" id="UP001501742"/>
    </source>
</evidence>
<organism evidence="4 5">
    <name type="scientific">Curtobacterium herbarum</name>
    <dbReference type="NCBI Taxonomy" id="150122"/>
    <lineage>
        <taxon>Bacteria</taxon>
        <taxon>Bacillati</taxon>
        <taxon>Actinomycetota</taxon>
        <taxon>Actinomycetes</taxon>
        <taxon>Micrococcales</taxon>
        <taxon>Microbacteriaceae</taxon>
        <taxon>Curtobacterium</taxon>
    </lineage>
</organism>